<name>A0ABS4PQ58_9PSEU</name>
<dbReference type="EMBL" id="JAGGMS010000001">
    <property type="protein sequence ID" value="MBP2181559.1"/>
    <property type="molecule type" value="Genomic_DNA"/>
</dbReference>
<reference evidence="2 3" key="1">
    <citation type="submission" date="2021-03" db="EMBL/GenBank/DDBJ databases">
        <title>Sequencing the genomes of 1000 actinobacteria strains.</title>
        <authorList>
            <person name="Klenk H.-P."/>
        </authorList>
    </citation>
    <scope>NUCLEOTIDE SEQUENCE [LARGE SCALE GENOMIC DNA]</scope>
    <source>
        <strain evidence="2 3">DSM 45510</strain>
    </source>
</reference>
<dbReference type="InterPro" id="IPR037401">
    <property type="entry name" value="SnoaL-like"/>
</dbReference>
<organism evidence="2 3">
    <name type="scientific">Amycolatopsis magusensis</name>
    <dbReference type="NCBI Taxonomy" id="882444"/>
    <lineage>
        <taxon>Bacteria</taxon>
        <taxon>Bacillati</taxon>
        <taxon>Actinomycetota</taxon>
        <taxon>Actinomycetes</taxon>
        <taxon>Pseudonocardiales</taxon>
        <taxon>Pseudonocardiaceae</taxon>
        <taxon>Amycolatopsis</taxon>
    </lineage>
</organism>
<evidence type="ECO:0000259" key="1">
    <source>
        <dbReference type="Pfam" id="PF13577"/>
    </source>
</evidence>
<proteinExistence type="predicted"/>
<accession>A0ABS4PQ58</accession>
<dbReference type="Gene3D" id="3.10.450.50">
    <property type="match status" value="1"/>
</dbReference>
<keyword evidence="3" id="KW-1185">Reference proteome</keyword>
<evidence type="ECO:0000313" key="3">
    <source>
        <dbReference type="Proteomes" id="UP000741013"/>
    </source>
</evidence>
<keyword evidence="2" id="KW-0560">Oxidoreductase</keyword>
<dbReference type="Proteomes" id="UP000741013">
    <property type="component" value="Unassembled WGS sequence"/>
</dbReference>
<dbReference type="GO" id="GO:0051213">
    <property type="term" value="F:dioxygenase activity"/>
    <property type="evidence" value="ECO:0007669"/>
    <property type="project" value="UniProtKB-KW"/>
</dbReference>
<dbReference type="CDD" id="cd00531">
    <property type="entry name" value="NTF2_like"/>
    <property type="match status" value="1"/>
</dbReference>
<feature type="domain" description="SnoaL-like" evidence="1">
    <location>
        <begin position="3"/>
        <end position="123"/>
    </location>
</feature>
<evidence type="ECO:0000313" key="2">
    <source>
        <dbReference type="EMBL" id="MBP2181559.1"/>
    </source>
</evidence>
<comment type="caution">
    <text evidence="2">The sequence shown here is derived from an EMBL/GenBank/DDBJ whole genome shotgun (WGS) entry which is preliminary data.</text>
</comment>
<dbReference type="InterPro" id="IPR032710">
    <property type="entry name" value="NTF2-like_dom_sf"/>
</dbReference>
<gene>
    <name evidence="2" type="ORF">JOM49_003085</name>
</gene>
<dbReference type="SUPFAM" id="SSF54427">
    <property type="entry name" value="NTF2-like"/>
    <property type="match status" value="1"/>
</dbReference>
<protein>
    <submittedName>
        <fullName evidence="2">3-phenylpropionate/cinnamic acid dioxygenase small subunit</fullName>
    </submittedName>
</protein>
<keyword evidence="2" id="KW-0223">Dioxygenase</keyword>
<dbReference type="Pfam" id="PF13577">
    <property type="entry name" value="SnoaL_4"/>
    <property type="match status" value="1"/>
</dbReference>
<sequence>MSTTDRLEIADLFARLAYLLDEARYDDLPGVYHADVVAHSPRGGVLRGLEEVTDFVKASHVEGVRTQHVHGDVLVQVDGDRATATANQLVFFYREGEPPHRNSGLRVSATALRTPEGWRIGETRIALSWMRED</sequence>
<dbReference type="RefSeq" id="WP_209664966.1">
    <property type="nucleotide sequence ID" value="NZ_JAGGMS010000001.1"/>
</dbReference>